<dbReference type="EMBL" id="WUUL01000001">
    <property type="protein sequence ID" value="MXQ52379.1"/>
    <property type="molecule type" value="Genomic_DNA"/>
</dbReference>
<keyword evidence="3" id="KW-1185">Reference proteome</keyword>
<keyword evidence="1" id="KW-0472">Membrane</keyword>
<dbReference type="Pfam" id="PF06923">
    <property type="entry name" value="GutM"/>
    <property type="match status" value="1"/>
</dbReference>
<dbReference type="AlphaFoldDB" id="A0A6I4VLB6"/>
<evidence type="ECO:0000313" key="2">
    <source>
        <dbReference type="EMBL" id="MXQ52379.1"/>
    </source>
</evidence>
<proteinExistence type="predicted"/>
<organism evidence="2 3">
    <name type="scientific">Shimazuella alba</name>
    <dbReference type="NCBI Taxonomy" id="2690964"/>
    <lineage>
        <taxon>Bacteria</taxon>
        <taxon>Bacillati</taxon>
        <taxon>Bacillota</taxon>
        <taxon>Bacilli</taxon>
        <taxon>Bacillales</taxon>
        <taxon>Thermoactinomycetaceae</taxon>
        <taxon>Shimazuella</taxon>
    </lineage>
</organism>
<reference evidence="2 3" key="1">
    <citation type="submission" date="2019-12" db="EMBL/GenBank/DDBJ databases">
        <title>Whole-genome analyses of novel actinobacteria.</title>
        <authorList>
            <person name="Sahin N."/>
            <person name="Saygin H."/>
        </authorList>
    </citation>
    <scope>NUCLEOTIDE SEQUENCE [LARGE SCALE GENOMIC DNA]</scope>
    <source>
        <strain evidence="2 3">KC615</strain>
    </source>
</reference>
<comment type="caution">
    <text evidence="2">The sequence shown here is derived from an EMBL/GenBank/DDBJ whole genome shotgun (WGS) entry which is preliminary data.</text>
</comment>
<protein>
    <recommendedName>
        <fullName evidence="4">Glucitol operon activator protein</fullName>
    </recommendedName>
</protein>
<dbReference type="InterPro" id="IPR009693">
    <property type="entry name" value="Glucitol_operon_activator"/>
</dbReference>
<dbReference type="Proteomes" id="UP000430692">
    <property type="component" value="Unassembled WGS sequence"/>
</dbReference>
<name>A0A6I4VLB6_9BACL</name>
<feature type="transmembrane region" description="Helical" evidence="1">
    <location>
        <begin position="6"/>
        <end position="24"/>
    </location>
</feature>
<dbReference type="RefSeq" id="WP_160799407.1">
    <property type="nucleotide sequence ID" value="NZ_WUUL01000001.1"/>
</dbReference>
<evidence type="ECO:0000256" key="1">
    <source>
        <dbReference type="SAM" id="Phobius"/>
    </source>
</evidence>
<evidence type="ECO:0000313" key="3">
    <source>
        <dbReference type="Proteomes" id="UP000430692"/>
    </source>
</evidence>
<keyword evidence="1" id="KW-1133">Transmembrane helix</keyword>
<sequence>MDQWGILIIFFVFAWVLQVILSYYQNKHYGQTIRKMSAAHDSGYLGVGVIKKRLGIGSVVILVSDLSGLVVDAKELTGVTVFSRFTSNQELNGKKIEQLFALSGRDHRTKAIQMAANQIVNQKNQQEQHAKE</sequence>
<gene>
    <name evidence="2" type="ORF">GSM42_01145</name>
</gene>
<accession>A0A6I4VLB6</accession>
<evidence type="ECO:0008006" key="4">
    <source>
        <dbReference type="Google" id="ProtNLM"/>
    </source>
</evidence>
<keyword evidence="1" id="KW-0812">Transmembrane</keyword>